<accession>A0A1B6GNZ8</accession>
<dbReference type="PRINTS" id="PR00018">
    <property type="entry name" value="KRINGLE"/>
</dbReference>
<evidence type="ECO:0000256" key="2">
    <source>
        <dbReference type="ARBA" id="ARBA00023157"/>
    </source>
</evidence>
<comment type="caution">
    <text evidence="3">Lacks conserved residue(s) required for the propagation of feature annotation.</text>
</comment>
<organism evidence="5">
    <name type="scientific">Cuerna arida</name>
    <dbReference type="NCBI Taxonomy" id="1464854"/>
    <lineage>
        <taxon>Eukaryota</taxon>
        <taxon>Metazoa</taxon>
        <taxon>Ecdysozoa</taxon>
        <taxon>Arthropoda</taxon>
        <taxon>Hexapoda</taxon>
        <taxon>Insecta</taxon>
        <taxon>Pterygota</taxon>
        <taxon>Neoptera</taxon>
        <taxon>Paraneoptera</taxon>
        <taxon>Hemiptera</taxon>
        <taxon>Auchenorrhyncha</taxon>
        <taxon>Membracoidea</taxon>
        <taxon>Cicadellidae</taxon>
        <taxon>Cicadellinae</taxon>
        <taxon>Proconiini</taxon>
        <taxon>Cuerna</taxon>
    </lineage>
</organism>
<name>A0A1B6GNZ8_9HEMI</name>
<feature type="non-terminal residue" evidence="5">
    <location>
        <position position="208"/>
    </location>
</feature>
<evidence type="ECO:0000313" key="5">
    <source>
        <dbReference type="EMBL" id="JAS64139.1"/>
    </source>
</evidence>
<keyword evidence="1 3" id="KW-0420">Kringle</keyword>
<proteinExistence type="predicted"/>
<gene>
    <name evidence="5" type="ORF">g.5054</name>
</gene>
<sequence>LPFCSVVSFNSESDLLDSLASRRTDSFVDLKRCRVSHSGLEYDGTVGETKSGLVCQNWETPNPLIETKNRFVDSDFPEGSKRKAKNYCRNPRHWFGRPWCFTLTSNVTEEDCNIPICVKRECRLTGIGVEYSGYMNAADSRPCISWSAITNSMYKQVLFDSLFPDRTRRGAENRCRNPDGDPGGPWCFVAADSQQSEEEITSVVKAYC</sequence>
<reference evidence="5" key="1">
    <citation type="submission" date="2015-11" db="EMBL/GenBank/DDBJ databases">
        <title>De novo transcriptome assembly of four potential Pierce s Disease insect vectors from Arizona vineyards.</title>
        <authorList>
            <person name="Tassone E.E."/>
        </authorList>
    </citation>
    <scope>NUCLEOTIDE SEQUENCE</scope>
</reference>
<dbReference type="SUPFAM" id="SSF57440">
    <property type="entry name" value="Kringle-like"/>
    <property type="match status" value="2"/>
</dbReference>
<feature type="domain" description="Kringle" evidence="4">
    <location>
        <begin position="141"/>
        <end position="208"/>
    </location>
</feature>
<feature type="domain" description="Kringle" evidence="4">
    <location>
        <begin position="38"/>
        <end position="117"/>
    </location>
</feature>
<dbReference type="SMART" id="SM00130">
    <property type="entry name" value="KR"/>
    <property type="match status" value="2"/>
</dbReference>
<protein>
    <recommendedName>
        <fullName evidence="4">Kringle domain-containing protein</fullName>
    </recommendedName>
</protein>
<dbReference type="InterPro" id="IPR038178">
    <property type="entry name" value="Kringle_sf"/>
</dbReference>
<keyword evidence="2" id="KW-1015">Disulfide bond</keyword>
<dbReference type="InterPro" id="IPR050759">
    <property type="entry name" value="Serine_protease_kringle"/>
</dbReference>
<dbReference type="InterPro" id="IPR013806">
    <property type="entry name" value="Kringle-like"/>
</dbReference>
<dbReference type="EMBL" id="GECZ01005630">
    <property type="protein sequence ID" value="JAS64139.1"/>
    <property type="molecule type" value="Transcribed_RNA"/>
</dbReference>
<dbReference type="PANTHER" id="PTHR24261:SF7">
    <property type="entry name" value="KRINGLE DOMAIN-CONTAINING PROTEIN"/>
    <property type="match status" value="1"/>
</dbReference>
<dbReference type="Pfam" id="PF00051">
    <property type="entry name" value="Kringle"/>
    <property type="match status" value="2"/>
</dbReference>
<dbReference type="PROSITE" id="PS50070">
    <property type="entry name" value="KRINGLE_2"/>
    <property type="match status" value="2"/>
</dbReference>
<dbReference type="PANTHER" id="PTHR24261">
    <property type="entry name" value="PLASMINOGEN-RELATED"/>
    <property type="match status" value="1"/>
</dbReference>
<evidence type="ECO:0000256" key="3">
    <source>
        <dbReference type="PROSITE-ProRule" id="PRU00121"/>
    </source>
</evidence>
<evidence type="ECO:0000259" key="4">
    <source>
        <dbReference type="PROSITE" id="PS50070"/>
    </source>
</evidence>
<evidence type="ECO:0000256" key="1">
    <source>
        <dbReference type="ARBA" id="ARBA00022572"/>
    </source>
</evidence>
<dbReference type="Gene3D" id="2.40.20.10">
    <property type="entry name" value="Plasminogen Kringle 4"/>
    <property type="match status" value="2"/>
</dbReference>
<feature type="non-terminal residue" evidence="5">
    <location>
        <position position="1"/>
    </location>
</feature>
<dbReference type="InterPro" id="IPR000001">
    <property type="entry name" value="Kringle"/>
</dbReference>
<dbReference type="AlphaFoldDB" id="A0A1B6GNZ8"/>